<keyword evidence="8" id="KW-1185">Reference proteome</keyword>
<dbReference type="InterPro" id="IPR051449">
    <property type="entry name" value="ABC-2_transporter_component"/>
</dbReference>
<feature type="transmembrane region" description="Helical" evidence="6">
    <location>
        <begin position="226"/>
        <end position="244"/>
    </location>
</feature>
<dbReference type="GO" id="GO:0005886">
    <property type="term" value="C:plasma membrane"/>
    <property type="evidence" value="ECO:0007669"/>
    <property type="project" value="UniProtKB-SubCell"/>
</dbReference>
<proteinExistence type="predicted"/>
<evidence type="ECO:0000256" key="6">
    <source>
        <dbReference type="SAM" id="Phobius"/>
    </source>
</evidence>
<keyword evidence="2" id="KW-1003">Cell membrane</keyword>
<evidence type="ECO:0000256" key="5">
    <source>
        <dbReference type="ARBA" id="ARBA00023136"/>
    </source>
</evidence>
<evidence type="ECO:0000256" key="2">
    <source>
        <dbReference type="ARBA" id="ARBA00022475"/>
    </source>
</evidence>
<comment type="caution">
    <text evidence="7">The sequence shown here is derived from an EMBL/GenBank/DDBJ whole genome shotgun (WGS) entry which is preliminary data.</text>
</comment>
<reference evidence="7 8" key="1">
    <citation type="journal article" date="2011" name="J. Bacteriol.">
        <title>Genome sequence of 'Pedosphaera parvula' Ellin514, an aerobic Verrucomicrobial isolate from pasture soil.</title>
        <authorList>
            <person name="Kant R."/>
            <person name="van Passel M.W."/>
            <person name="Sangwan P."/>
            <person name="Palva A."/>
            <person name="Lucas S."/>
            <person name="Copeland A."/>
            <person name="Lapidus A."/>
            <person name="Glavina Del Rio T."/>
            <person name="Dalin E."/>
            <person name="Tice H."/>
            <person name="Bruce D."/>
            <person name="Goodwin L."/>
            <person name="Pitluck S."/>
            <person name="Chertkov O."/>
            <person name="Larimer F.W."/>
            <person name="Land M.L."/>
            <person name="Hauser L."/>
            <person name="Brettin T.S."/>
            <person name="Detter J.C."/>
            <person name="Han S."/>
            <person name="de Vos W.M."/>
            <person name="Janssen P.H."/>
            <person name="Smidt H."/>
        </authorList>
    </citation>
    <scope>NUCLEOTIDE SEQUENCE [LARGE SCALE GENOMIC DNA]</scope>
    <source>
        <strain evidence="7 8">Ellin514</strain>
    </source>
</reference>
<dbReference type="Pfam" id="PF12679">
    <property type="entry name" value="ABC2_membrane_2"/>
    <property type="match status" value="1"/>
</dbReference>
<dbReference type="RefSeq" id="WP_007414426.1">
    <property type="nucleotide sequence ID" value="NZ_ABOX02000009.1"/>
</dbReference>
<feature type="transmembrane region" description="Helical" evidence="6">
    <location>
        <begin position="146"/>
        <end position="165"/>
    </location>
</feature>
<evidence type="ECO:0000313" key="8">
    <source>
        <dbReference type="Proteomes" id="UP000003688"/>
    </source>
</evidence>
<feature type="transmembrane region" description="Helical" evidence="6">
    <location>
        <begin position="60"/>
        <end position="79"/>
    </location>
</feature>
<name>B9XF36_PEDPL</name>
<feature type="transmembrane region" description="Helical" evidence="6">
    <location>
        <begin position="12"/>
        <end position="40"/>
    </location>
</feature>
<evidence type="ECO:0000313" key="7">
    <source>
        <dbReference type="EMBL" id="EEF61534.1"/>
    </source>
</evidence>
<evidence type="ECO:0000256" key="4">
    <source>
        <dbReference type="ARBA" id="ARBA00022989"/>
    </source>
</evidence>
<dbReference type="EMBL" id="ABOX02000009">
    <property type="protein sequence ID" value="EEF61534.1"/>
    <property type="molecule type" value="Genomic_DNA"/>
</dbReference>
<feature type="transmembrane region" description="Helical" evidence="6">
    <location>
        <begin position="100"/>
        <end position="126"/>
    </location>
</feature>
<dbReference type="STRING" id="320771.Cflav_PD4212"/>
<dbReference type="OrthoDB" id="9794512at2"/>
<keyword evidence="4 6" id="KW-1133">Transmembrane helix</keyword>
<dbReference type="AlphaFoldDB" id="B9XF36"/>
<evidence type="ECO:0000256" key="1">
    <source>
        <dbReference type="ARBA" id="ARBA00004651"/>
    </source>
</evidence>
<dbReference type="PANTHER" id="PTHR30294:SF29">
    <property type="entry name" value="MULTIDRUG ABC TRANSPORTER PERMEASE YBHS-RELATED"/>
    <property type="match status" value="1"/>
</dbReference>
<accession>B9XF36</accession>
<protein>
    <submittedName>
        <fullName evidence="7">ABC-2 type transporter</fullName>
    </submittedName>
</protein>
<gene>
    <name evidence="7" type="ORF">Cflav_PD4212</name>
</gene>
<keyword evidence="5 6" id="KW-0472">Membrane</keyword>
<feature type="transmembrane region" description="Helical" evidence="6">
    <location>
        <begin position="172"/>
        <end position="190"/>
    </location>
</feature>
<sequence precursor="true">MQAYLTLTRRELAGFFVSLTGYVIIAAAVFLMGLSFVALIGQLQSEATPVPLTQLFYSTHFFWLILVLATPMITMRLFAQEKYSGTFETLMTTPVSDLQVVMAKFSGALVFYMLMWLPLVGCMFILGHYTNNAKALDPGLIGSTYFGIFLLGGVFMSMGCFASALTRSQMIAAMMALTFGFTLFLLSFLASRLDMVTSWQTEALSHLALFDQMNDFARGLIDTRYVIFYVSLTVLFLFLTLRVVQSRRWK</sequence>
<dbReference type="PANTHER" id="PTHR30294">
    <property type="entry name" value="MEMBRANE COMPONENT OF ABC TRANSPORTER YHHJ-RELATED"/>
    <property type="match status" value="1"/>
</dbReference>
<dbReference type="Proteomes" id="UP000003688">
    <property type="component" value="Unassembled WGS sequence"/>
</dbReference>
<evidence type="ECO:0000256" key="3">
    <source>
        <dbReference type="ARBA" id="ARBA00022692"/>
    </source>
</evidence>
<comment type="subcellular location">
    <subcellularLocation>
        <location evidence="1">Cell membrane</location>
        <topology evidence="1">Multi-pass membrane protein</topology>
    </subcellularLocation>
</comment>
<organism evidence="7 8">
    <name type="scientific">Pedosphaera parvula (strain Ellin514)</name>
    <dbReference type="NCBI Taxonomy" id="320771"/>
    <lineage>
        <taxon>Bacteria</taxon>
        <taxon>Pseudomonadati</taxon>
        <taxon>Verrucomicrobiota</taxon>
        <taxon>Pedosphaerae</taxon>
        <taxon>Pedosphaerales</taxon>
        <taxon>Pedosphaeraceae</taxon>
        <taxon>Pedosphaera</taxon>
    </lineage>
</organism>
<keyword evidence="3 6" id="KW-0812">Transmembrane</keyword>